<dbReference type="RefSeq" id="YP_009610252.1">
    <property type="nucleotide sequence ID" value="NC_042002.1"/>
</dbReference>
<dbReference type="EMBL" id="MF140397">
    <property type="protein sequence ID" value="ASR83202.1"/>
    <property type="molecule type" value="Genomic_DNA"/>
</dbReference>
<dbReference type="KEGG" id="vg:40086348"/>
<name>A0A222ZFZ0_9CAUD</name>
<evidence type="ECO:0000313" key="3">
    <source>
        <dbReference type="Proteomes" id="UP000223767"/>
    </source>
</evidence>
<evidence type="ECO:0000313" key="2">
    <source>
        <dbReference type="EMBL" id="ASR83202.1"/>
    </source>
</evidence>
<proteinExistence type="predicted"/>
<evidence type="ECO:0000256" key="1">
    <source>
        <dbReference type="SAM" id="MobiDB-lite"/>
    </source>
</evidence>
<dbReference type="GeneID" id="40086348"/>
<accession>A0A222ZFZ0</accession>
<reference evidence="2 3" key="1">
    <citation type="submission" date="2017-05" db="EMBL/GenBank/DDBJ databases">
        <authorList>
            <person name="Abboud M."/>
            <person name="Acosta Y."/>
            <person name="Adams S."/>
            <person name="Aguirre J."/>
            <person name="Ahmadi O."/>
            <person name="Arena A."/>
            <person name="Bacatan J."/>
            <person name="Barua M."/>
            <person name="Basualdo M."/>
            <person name="Bidas A."/>
            <person name="Charles M."/>
            <person name="Crespo D."/>
            <person name="Dahduli S."/>
            <person name="Darwiche R."/>
            <person name="De V.F."/>
            <person name="Demetrio M."/>
            <person name="Doyles K."/>
            <person name="Elias T."/>
            <person name="Feghali T."/>
            <person name="Fleetwood D."/>
            <person name="Grant K."/>
            <person name="Grinberg M."/>
            <person name="Haddabeh W."/>
            <person name="Hamwi G."/>
            <person name="Hanf T."/>
            <person name="Hussain A."/>
            <person name="Jennis A."/>
            <person name="Kang K."/>
            <person name="Khalique A."/>
            <person name="Majkut N."/>
            <person name="Minto B."/>
            <person name="Monsen-Collar K."/>
            <person name="Mubarka N."/>
            <person name="Nasser G."/>
            <person name="Navarro C."/>
            <person name="Oleksy A."/>
            <person name="Patel N."/>
            <person name="Rana M."/>
            <person name="Sanchez D."/>
            <person name="Santrich A."/>
            <person name="Sarpong L."/>
            <person name="Sato-Balagot R."/>
            <person name="Singh R."/>
            <person name="Tiozon A."/>
            <person name="Tolentino-Uri K."/>
            <person name="Toyosi O."/>
            <person name="Vasquez K."/>
            <person name="Wright D."/>
            <person name="Zangeneh M."/>
            <person name="Stoner T.H."/>
            <person name="Garlena R.A."/>
            <person name="Russell D.A."/>
            <person name="Pope W.H."/>
            <person name="Jacobs-Sera D."/>
            <person name="Hatfull G.F."/>
        </authorList>
    </citation>
    <scope>NUCLEOTIDE SEQUENCE [LARGE SCALE GENOMIC DNA]</scope>
</reference>
<protein>
    <submittedName>
        <fullName evidence="2">Uncharacterized protein</fullName>
    </submittedName>
</protein>
<feature type="region of interest" description="Disordered" evidence="1">
    <location>
        <begin position="1"/>
        <end position="31"/>
    </location>
</feature>
<dbReference type="Proteomes" id="UP000223767">
    <property type="component" value="Segment"/>
</dbReference>
<keyword evidence="3" id="KW-1185">Reference proteome</keyword>
<organism evidence="2 3">
    <name type="scientific">Arthrobacter phage Abidatro</name>
    <dbReference type="NCBI Taxonomy" id="2015853"/>
    <lineage>
        <taxon>Viruses</taxon>
        <taxon>Duplodnaviria</taxon>
        <taxon>Heunggongvirae</taxon>
        <taxon>Uroviricota</taxon>
        <taxon>Caudoviricetes</taxon>
        <taxon>Galaxyvirus</taxon>
        <taxon>Galaxyvirus abidatro</taxon>
    </lineage>
</organism>
<sequence length="107" mass="11748">MDSGPFFMRADTSPQPSKFPRRILPKSTQYTPNRAKLRESAREKGPHQMITVSALAKELANQHGISQARAKLILSIAAAELDIADAKSYSLRTAGELEAIVARKISK</sequence>
<gene>
    <name evidence="2" type="primary">32</name>
    <name evidence="2" type="ORF">SEA_ABIDATRO_32</name>
</gene>